<name>A0ABN9RGL8_9DINO</name>
<evidence type="ECO:0000313" key="2">
    <source>
        <dbReference type="EMBL" id="CAK0817616.1"/>
    </source>
</evidence>
<organism evidence="2 3">
    <name type="scientific">Prorocentrum cordatum</name>
    <dbReference type="NCBI Taxonomy" id="2364126"/>
    <lineage>
        <taxon>Eukaryota</taxon>
        <taxon>Sar</taxon>
        <taxon>Alveolata</taxon>
        <taxon>Dinophyceae</taxon>
        <taxon>Prorocentrales</taxon>
        <taxon>Prorocentraceae</taxon>
        <taxon>Prorocentrum</taxon>
    </lineage>
</organism>
<sequence length="76" mass="7151">AVNVGGSIAQFCPRTRGGEAPVHGHPVEGCGGDRGPAPAVAPELAESLAVEEPIGRFSGGTAGASAGAAASSGARA</sequence>
<dbReference type="Proteomes" id="UP001189429">
    <property type="component" value="Unassembled WGS sequence"/>
</dbReference>
<proteinExistence type="predicted"/>
<evidence type="ECO:0000256" key="1">
    <source>
        <dbReference type="SAM" id="MobiDB-lite"/>
    </source>
</evidence>
<reference evidence="2" key="1">
    <citation type="submission" date="2023-10" db="EMBL/GenBank/DDBJ databases">
        <authorList>
            <person name="Chen Y."/>
            <person name="Shah S."/>
            <person name="Dougan E. K."/>
            <person name="Thang M."/>
            <person name="Chan C."/>
        </authorList>
    </citation>
    <scope>NUCLEOTIDE SEQUENCE [LARGE SCALE GENOMIC DNA]</scope>
</reference>
<protein>
    <submittedName>
        <fullName evidence="2">Uncharacterized protein</fullName>
    </submittedName>
</protein>
<keyword evidence="3" id="KW-1185">Reference proteome</keyword>
<feature type="non-terminal residue" evidence="2">
    <location>
        <position position="1"/>
    </location>
</feature>
<evidence type="ECO:0000313" key="3">
    <source>
        <dbReference type="Proteomes" id="UP001189429"/>
    </source>
</evidence>
<gene>
    <name evidence="2" type="ORF">PCOR1329_LOCUS20175</name>
</gene>
<feature type="non-terminal residue" evidence="2">
    <location>
        <position position="76"/>
    </location>
</feature>
<dbReference type="EMBL" id="CAUYUJ010006518">
    <property type="protein sequence ID" value="CAK0817616.1"/>
    <property type="molecule type" value="Genomic_DNA"/>
</dbReference>
<accession>A0ABN9RGL8</accession>
<feature type="region of interest" description="Disordered" evidence="1">
    <location>
        <begin position="12"/>
        <end position="38"/>
    </location>
</feature>
<comment type="caution">
    <text evidence="2">The sequence shown here is derived from an EMBL/GenBank/DDBJ whole genome shotgun (WGS) entry which is preliminary data.</text>
</comment>